<dbReference type="InterPro" id="IPR029787">
    <property type="entry name" value="Nucleotide_cyclase"/>
</dbReference>
<evidence type="ECO:0000256" key="4">
    <source>
        <dbReference type="SAM" id="SignalP"/>
    </source>
</evidence>
<dbReference type="CDD" id="cd01949">
    <property type="entry name" value="GGDEF"/>
    <property type="match status" value="1"/>
</dbReference>
<evidence type="ECO:0000259" key="5">
    <source>
        <dbReference type="PROSITE" id="PS50887"/>
    </source>
</evidence>
<feature type="chain" id="PRO_5046130205" description="diguanylate cyclase" evidence="4">
    <location>
        <begin position="22"/>
        <end position="592"/>
    </location>
</feature>
<dbReference type="SUPFAM" id="SSF48452">
    <property type="entry name" value="TPR-like"/>
    <property type="match status" value="1"/>
</dbReference>
<protein>
    <recommendedName>
        <fullName evidence="1">diguanylate cyclase</fullName>
        <ecNumber evidence="1">2.7.7.65</ecNumber>
    </recommendedName>
</protein>
<keyword evidence="4" id="KW-0732">Signal</keyword>
<dbReference type="InterPro" id="IPR011990">
    <property type="entry name" value="TPR-like_helical_dom_sf"/>
</dbReference>
<evidence type="ECO:0000256" key="2">
    <source>
        <dbReference type="ARBA" id="ARBA00034247"/>
    </source>
</evidence>
<dbReference type="Proteomes" id="UP000316416">
    <property type="component" value="Chromosome"/>
</dbReference>
<dbReference type="Gene3D" id="1.25.40.10">
    <property type="entry name" value="Tetratricopeptide repeat domain"/>
    <property type="match status" value="1"/>
</dbReference>
<dbReference type="Gene3D" id="3.30.70.270">
    <property type="match status" value="1"/>
</dbReference>
<organism evidence="6 7">
    <name type="scientific">Shewanella eurypsychrophilus</name>
    <dbReference type="NCBI Taxonomy" id="2593656"/>
    <lineage>
        <taxon>Bacteria</taxon>
        <taxon>Pseudomonadati</taxon>
        <taxon>Pseudomonadota</taxon>
        <taxon>Gammaproteobacteria</taxon>
        <taxon>Alteromonadales</taxon>
        <taxon>Shewanellaceae</taxon>
        <taxon>Shewanella</taxon>
    </lineage>
</organism>
<keyword evidence="3" id="KW-1133">Transmembrane helix</keyword>
<dbReference type="SUPFAM" id="SSF55073">
    <property type="entry name" value="Nucleotide cyclase"/>
    <property type="match status" value="1"/>
</dbReference>
<dbReference type="SMART" id="SM00267">
    <property type="entry name" value="GGDEF"/>
    <property type="match status" value="1"/>
</dbReference>
<dbReference type="InterPro" id="IPR043128">
    <property type="entry name" value="Rev_trsase/Diguanyl_cyclase"/>
</dbReference>
<keyword evidence="7" id="KW-1185">Reference proteome</keyword>
<proteinExistence type="predicted"/>
<dbReference type="RefSeq" id="WP_142874420.1">
    <property type="nucleotide sequence ID" value="NZ_CP045503.2"/>
</dbReference>
<name>A0ABX6VDR7_9GAMM</name>
<comment type="catalytic activity">
    <reaction evidence="2">
        <text>2 GTP = 3',3'-c-di-GMP + 2 diphosphate</text>
        <dbReference type="Rhea" id="RHEA:24898"/>
        <dbReference type="ChEBI" id="CHEBI:33019"/>
        <dbReference type="ChEBI" id="CHEBI:37565"/>
        <dbReference type="ChEBI" id="CHEBI:58805"/>
        <dbReference type="EC" id="2.7.7.65"/>
    </reaction>
</comment>
<dbReference type="GO" id="GO:0052621">
    <property type="term" value="F:diguanylate cyclase activity"/>
    <property type="evidence" value="ECO:0007669"/>
    <property type="project" value="UniProtKB-EC"/>
</dbReference>
<dbReference type="PROSITE" id="PS50887">
    <property type="entry name" value="GGDEF"/>
    <property type="match status" value="1"/>
</dbReference>
<dbReference type="Pfam" id="PF00990">
    <property type="entry name" value="GGDEF"/>
    <property type="match status" value="1"/>
</dbReference>
<dbReference type="InterPro" id="IPR050469">
    <property type="entry name" value="Diguanylate_Cyclase"/>
</dbReference>
<evidence type="ECO:0000256" key="1">
    <source>
        <dbReference type="ARBA" id="ARBA00012528"/>
    </source>
</evidence>
<dbReference type="SMART" id="SM00028">
    <property type="entry name" value="TPR"/>
    <property type="match status" value="4"/>
</dbReference>
<dbReference type="EMBL" id="CP045503">
    <property type="protein sequence ID" value="QPG60506.2"/>
    <property type="molecule type" value="Genomic_DNA"/>
</dbReference>
<keyword evidence="6" id="KW-0808">Transferase</keyword>
<keyword evidence="3" id="KW-0472">Membrane</keyword>
<feature type="signal peptide" evidence="4">
    <location>
        <begin position="1"/>
        <end position="21"/>
    </location>
</feature>
<reference evidence="6" key="1">
    <citation type="submission" date="2021-07" db="EMBL/GenBank/DDBJ databases">
        <title>Shewanella sp. YLB-07 whole genome sequence.</title>
        <authorList>
            <person name="Yu L."/>
        </authorList>
    </citation>
    <scope>NUCLEOTIDE SEQUENCE</scope>
    <source>
        <strain evidence="6">YLB-08</strain>
    </source>
</reference>
<evidence type="ECO:0000313" key="7">
    <source>
        <dbReference type="Proteomes" id="UP000316416"/>
    </source>
</evidence>
<gene>
    <name evidence="6" type="ORF">FM038_016255</name>
</gene>
<dbReference type="InterPro" id="IPR000160">
    <property type="entry name" value="GGDEF_dom"/>
</dbReference>
<dbReference type="PANTHER" id="PTHR45138">
    <property type="entry name" value="REGULATORY COMPONENTS OF SENSORY TRANSDUCTION SYSTEM"/>
    <property type="match status" value="1"/>
</dbReference>
<keyword evidence="6" id="KW-0548">Nucleotidyltransferase</keyword>
<dbReference type="NCBIfam" id="TIGR00254">
    <property type="entry name" value="GGDEF"/>
    <property type="match status" value="1"/>
</dbReference>
<keyword evidence="3" id="KW-0812">Transmembrane</keyword>
<feature type="transmembrane region" description="Helical" evidence="3">
    <location>
        <begin position="382"/>
        <end position="403"/>
    </location>
</feature>
<dbReference type="PANTHER" id="PTHR45138:SF9">
    <property type="entry name" value="DIGUANYLATE CYCLASE DGCM-RELATED"/>
    <property type="match status" value="1"/>
</dbReference>
<sequence>MNKFSLLLVIAVTFISFGVTANNYNSQLDELEQSLLNKPELSKAKINKLVQLTADMTSEQIARLLTLRSIKLIFEGDYAKSIDLLSEAENRNPSHSLMNSIYLYKATSYISSKKYKLGLQEISKNLARIERIDDKEILSDTYQRLANLYLEVEAYDEMDYYAKLSIELSHNSNAKSYCYALLLVAVADLKLGALDEAKNSFNNSLDFCETNDIPLIAAMSTKGLGDVELKKNSFDDAKTFLLSALNQYERFHFQIEINSIHALLSETYFGLNDNQQAYHYAELVMKLPYNPSNLEFKQIASKVLSKLSYQEKDFKQAYDYLSLQQALSKTLLDDTKAKANAYQMAKFENGEKNREINLLNKDRELYTAKAALIQSQRNNERMMNTLIVGGLVLLGIFAGVMTLQRRKYKKLAQNDALTGILNRGTAQNIAEVSYIKSFSLGTSFSIVMFDLDLFKRINDEFGHGTGDWVLKKVSDEISKICPSSTIFARFGGEEFALFLPGTSESSALDFAEQCRAVISQIDTKYSGHTFKLSASFGVTCSAEGDLSLDPMLHRADIAMYHSKEHGRNRVTRYSPEIEKCRAGYQKSRLALN</sequence>
<evidence type="ECO:0000313" key="6">
    <source>
        <dbReference type="EMBL" id="QPG60506.2"/>
    </source>
</evidence>
<dbReference type="EC" id="2.7.7.65" evidence="1"/>
<evidence type="ECO:0000256" key="3">
    <source>
        <dbReference type="SAM" id="Phobius"/>
    </source>
</evidence>
<accession>A0ABX6VDR7</accession>
<feature type="domain" description="GGDEF" evidence="5">
    <location>
        <begin position="442"/>
        <end position="575"/>
    </location>
</feature>
<dbReference type="InterPro" id="IPR019734">
    <property type="entry name" value="TPR_rpt"/>
</dbReference>